<evidence type="ECO:0000313" key="1">
    <source>
        <dbReference type="EMBL" id="MFF3575047.1"/>
    </source>
</evidence>
<dbReference type="RefSeq" id="WP_040829965.1">
    <property type="nucleotide sequence ID" value="NZ_JBIAQY010000036.1"/>
</dbReference>
<proteinExistence type="predicted"/>
<gene>
    <name evidence="1" type="ORF">ACFYXQ_45655</name>
</gene>
<dbReference type="Proteomes" id="UP001601992">
    <property type="component" value="Unassembled WGS sequence"/>
</dbReference>
<accession>A0ABW6SFF8</accession>
<evidence type="ECO:0000313" key="2">
    <source>
        <dbReference type="Proteomes" id="UP001601992"/>
    </source>
</evidence>
<comment type="caution">
    <text evidence="1">The sequence shown here is derived from an EMBL/GenBank/DDBJ whole genome shotgun (WGS) entry which is preliminary data.</text>
</comment>
<name>A0ABW6SFF8_9NOCA</name>
<organism evidence="1 2">
    <name type="scientific">Nocardia jiangxiensis</name>
    <dbReference type="NCBI Taxonomy" id="282685"/>
    <lineage>
        <taxon>Bacteria</taxon>
        <taxon>Bacillati</taxon>
        <taxon>Actinomycetota</taxon>
        <taxon>Actinomycetes</taxon>
        <taxon>Mycobacteriales</taxon>
        <taxon>Nocardiaceae</taxon>
        <taxon>Nocardia</taxon>
    </lineage>
</organism>
<sequence>MTGKGWFPPEGDVHVRIWLAGVVFDYRATAAAVRNLIHDWRRKHWCTIELIRDAIDAHRLLPRLPCEQLFLGP</sequence>
<reference evidence="1 2" key="1">
    <citation type="submission" date="2024-10" db="EMBL/GenBank/DDBJ databases">
        <title>The Natural Products Discovery Center: Release of the First 8490 Sequenced Strains for Exploring Actinobacteria Biosynthetic Diversity.</title>
        <authorList>
            <person name="Kalkreuter E."/>
            <person name="Kautsar S.A."/>
            <person name="Yang D."/>
            <person name="Bader C.D."/>
            <person name="Teijaro C.N."/>
            <person name="Fluegel L."/>
            <person name="Davis C.M."/>
            <person name="Simpson J.R."/>
            <person name="Lauterbach L."/>
            <person name="Steele A.D."/>
            <person name="Gui C."/>
            <person name="Meng S."/>
            <person name="Li G."/>
            <person name="Viehrig K."/>
            <person name="Ye F."/>
            <person name="Su P."/>
            <person name="Kiefer A.F."/>
            <person name="Nichols A."/>
            <person name="Cepeda A.J."/>
            <person name="Yan W."/>
            <person name="Fan B."/>
            <person name="Jiang Y."/>
            <person name="Adhikari A."/>
            <person name="Zheng C.-J."/>
            <person name="Schuster L."/>
            <person name="Cowan T.M."/>
            <person name="Smanski M.J."/>
            <person name="Chevrette M.G."/>
            <person name="De Carvalho L.P.S."/>
            <person name="Shen B."/>
        </authorList>
    </citation>
    <scope>NUCLEOTIDE SEQUENCE [LARGE SCALE GENOMIC DNA]</scope>
    <source>
        <strain evidence="1 2">NPDC002593</strain>
    </source>
</reference>
<dbReference type="EMBL" id="JBIAQY010000036">
    <property type="protein sequence ID" value="MFF3575047.1"/>
    <property type="molecule type" value="Genomic_DNA"/>
</dbReference>
<keyword evidence="2" id="KW-1185">Reference proteome</keyword>
<protein>
    <submittedName>
        <fullName evidence="1">Uncharacterized protein</fullName>
    </submittedName>
</protein>